<comment type="similarity">
    <text evidence="2">Belongs to the NAD(P)-dependent epimerase/dehydratase family. Dihydroflavonol-4-reductase subfamily.</text>
</comment>
<evidence type="ECO:0000259" key="3">
    <source>
        <dbReference type="Pfam" id="PF01370"/>
    </source>
</evidence>
<dbReference type="KEGG" id="bgp:BGL_2c01880"/>
<dbReference type="GO" id="GO:0016616">
    <property type="term" value="F:oxidoreductase activity, acting on the CH-OH group of donors, NAD or NADP as acceptor"/>
    <property type="evidence" value="ECO:0007669"/>
    <property type="project" value="TreeGrafter"/>
</dbReference>
<dbReference type="InterPro" id="IPR036291">
    <property type="entry name" value="NAD(P)-bd_dom_sf"/>
</dbReference>
<keyword evidence="5" id="KW-1185">Reference proteome</keyword>
<keyword evidence="1" id="KW-0560">Oxidoreductase</keyword>
<reference evidence="5" key="1">
    <citation type="submission" date="2011-03" db="EMBL/GenBank/DDBJ databases">
        <authorList>
            <person name="Voget S."/>
            <person name="Streit W.R."/>
            <person name="Jaeger K.E."/>
            <person name="Daniel R."/>
        </authorList>
    </citation>
    <scope>NUCLEOTIDE SEQUENCE [LARGE SCALE GENOMIC DNA]</scope>
    <source>
        <strain evidence="5">PG1</strain>
    </source>
</reference>
<sequence length="343" mass="36847">MMANILVTGGSGYIGSWCLLTLLAAGHTVRTTVRDLSRAPSVREMLRRGGAADAGSVRFFAADLEHDAGWDAAVAGCDAILHVASPTLVRIPRDDDEMVRPARDGVLRVLRAAHRAGVRRVVLTSAFGAVGYGHPPRATPFTEADWTDVDAGIPPYQKSKTLAERAAWDFVRDEAPGLELVAINPVGVLGPLLGPDYSPSLTLIRRMLDGSMPAIPRFAIGFVDVRDVADLHLRAIDHPAAAGERFLAVSGRSLWIREIAALLRERLGARASRVPTRELPIWVARVLALVNPGVKVLVPHMGKNFDSSGEKAMRLLGWQPRPIEGTIVETAEALLALAAQQAA</sequence>
<evidence type="ECO:0000256" key="2">
    <source>
        <dbReference type="ARBA" id="ARBA00023445"/>
    </source>
</evidence>
<dbReference type="HOGENOM" id="CLU_007383_9_2_4"/>
<dbReference type="Proteomes" id="UP000031838">
    <property type="component" value="Chromosome 2"/>
</dbReference>
<evidence type="ECO:0000313" key="4">
    <source>
        <dbReference type="EMBL" id="AJK48284.1"/>
    </source>
</evidence>
<evidence type="ECO:0000313" key="5">
    <source>
        <dbReference type="Proteomes" id="UP000031838"/>
    </source>
</evidence>
<dbReference type="InterPro" id="IPR001509">
    <property type="entry name" value="Epimerase_deHydtase"/>
</dbReference>
<evidence type="ECO:0000256" key="1">
    <source>
        <dbReference type="ARBA" id="ARBA00023002"/>
    </source>
</evidence>
<dbReference type="PANTHER" id="PTHR10366">
    <property type="entry name" value="NAD DEPENDENT EPIMERASE/DEHYDRATASE"/>
    <property type="match status" value="1"/>
</dbReference>
<name>A0A0B6S1M0_BURPL</name>
<gene>
    <name evidence="4" type="ORF">BGL_2c01880</name>
</gene>
<protein>
    <submittedName>
        <fullName evidence="4">Putative NAD-dependent epimerase/dehydratase</fullName>
    </submittedName>
</protein>
<feature type="domain" description="NAD-dependent epimerase/dehydratase" evidence="3">
    <location>
        <begin position="5"/>
        <end position="242"/>
    </location>
</feature>
<dbReference type="EMBL" id="CP002581">
    <property type="protein sequence ID" value="AJK48284.1"/>
    <property type="molecule type" value="Genomic_DNA"/>
</dbReference>
<dbReference type="FunFam" id="3.40.50.720:FF:000336">
    <property type="entry name" value="Aldehyde reductase"/>
    <property type="match status" value="1"/>
</dbReference>
<proteinExistence type="inferred from homology"/>
<dbReference type="RefSeq" id="WP_319424457.1">
    <property type="nucleotide sequence ID" value="NZ_CP002581.1"/>
</dbReference>
<dbReference type="AlphaFoldDB" id="A0A0B6S1M0"/>
<dbReference type="PANTHER" id="PTHR10366:SF564">
    <property type="entry name" value="STEROL-4-ALPHA-CARBOXYLATE 3-DEHYDROGENASE, DECARBOXYLATING"/>
    <property type="match status" value="1"/>
</dbReference>
<dbReference type="Pfam" id="PF01370">
    <property type="entry name" value="Epimerase"/>
    <property type="match status" value="1"/>
</dbReference>
<organism evidence="4 5">
    <name type="scientific">Burkholderia plantarii</name>
    <dbReference type="NCBI Taxonomy" id="41899"/>
    <lineage>
        <taxon>Bacteria</taxon>
        <taxon>Pseudomonadati</taxon>
        <taxon>Pseudomonadota</taxon>
        <taxon>Betaproteobacteria</taxon>
        <taxon>Burkholderiales</taxon>
        <taxon>Burkholderiaceae</taxon>
        <taxon>Burkholderia</taxon>
    </lineage>
</organism>
<dbReference type="Gene3D" id="3.40.50.720">
    <property type="entry name" value="NAD(P)-binding Rossmann-like Domain"/>
    <property type="match status" value="1"/>
</dbReference>
<accession>A0A0B6S1M0</accession>
<reference evidence="4 5" key="2">
    <citation type="journal article" date="2016" name="Appl. Microbiol. Biotechnol.">
        <title>Mutations improving production and secretion of extracellular lipase by Burkholderia glumae PG1.</title>
        <authorList>
            <person name="Knapp A."/>
            <person name="Voget S."/>
            <person name="Gao R."/>
            <person name="Zaburannyi N."/>
            <person name="Krysciak D."/>
            <person name="Breuer M."/>
            <person name="Hauer B."/>
            <person name="Streit W.R."/>
            <person name="Muller R."/>
            <person name="Daniel R."/>
            <person name="Jaeger K.E."/>
        </authorList>
    </citation>
    <scope>NUCLEOTIDE SEQUENCE [LARGE SCALE GENOMIC DNA]</scope>
    <source>
        <strain evidence="4 5">PG1</strain>
    </source>
</reference>
<dbReference type="InterPro" id="IPR050425">
    <property type="entry name" value="NAD(P)_dehydrat-like"/>
</dbReference>
<dbReference type="CDD" id="cd05227">
    <property type="entry name" value="AR_SDR_e"/>
    <property type="match status" value="1"/>
</dbReference>
<dbReference type="SUPFAM" id="SSF51735">
    <property type="entry name" value="NAD(P)-binding Rossmann-fold domains"/>
    <property type="match status" value="1"/>
</dbReference>